<dbReference type="RefSeq" id="WP_231819663.1">
    <property type="nucleotide sequence ID" value="NZ_CP082781.1"/>
</dbReference>
<feature type="transmembrane region" description="Helical" evidence="1">
    <location>
        <begin position="144"/>
        <end position="168"/>
    </location>
</feature>
<feature type="transmembrane region" description="Helical" evidence="1">
    <location>
        <begin position="71"/>
        <end position="94"/>
    </location>
</feature>
<keyword evidence="1" id="KW-1133">Transmembrane helix</keyword>
<sequence>MRARTVVALVRVATAAVCLVALVHRLFWGLSSRTAAGENFFAYLTVQSNIALMLLLVVAAALALRRAEDPLWLSAAYALVLTWTLTAGLAFGLIVWQAHLRGIPMTVPWSDQLIHYWLPAFSATAWLVTPARRPVPWTIVPASLAFPLVWGGFTMWRGPIIGWYPYYFLDPRQVSGPAEFLGTSAVALAIFAAVSSVLVLTSRLPGVRWSRPGPGS</sequence>
<organism evidence="2 3">
    <name type="scientific">Microbacterium resistens</name>
    <dbReference type="NCBI Taxonomy" id="156977"/>
    <lineage>
        <taxon>Bacteria</taxon>
        <taxon>Bacillati</taxon>
        <taxon>Actinomycetota</taxon>
        <taxon>Actinomycetes</taxon>
        <taxon>Micrococcales</taxon>
        <taxon>Microbacteriaceae</taxon>
        <taxon>Microbacterium</taxon>
    </lineage>
</organism>
<feature type="transmembrane region" description="Helical" evidence="1">
    <location>
        <begin position="40"/>
        <end position="64"/>
    </location>
</feature>
<keyword evidence="1" id="KW-0812">Transmembrane</keyword>
<keyword evidence="1" id="KW-0472">Membrane</keyword>
<keyword evidence="3" id="KW-1185">Reference proteome</keyword>
<feature type="transmembrane region" description="Helical" evidence="1">
    <location>
        <begin position="114"/>
        <end position="132"/>
    </location>
</feature>
<proteinExistence type="predicted"/>
<dbReference type="Proteomes" id="UP001199642">
    <property type="component" value="Chromosome"/>
</dbReference>
<accession>A0ABY3RT50</accession>
<name>A0ABY3RT50_9MICO</name>
<dbReference type="EMBL" id="CP082781">
    <property type="protein sequence ID" value="UGS25901.1"/>
    <property type="molecule type" value="Genomic_DNA"/>
</dbReference>
<reference evidence="2 3" key="1">
    <citation type="submission" date="2023-01" db="EMBL/GenBank/DDBJ databases">
        <title>Characterization of estradiol degrading bacteria Microbacterium sp. MZT7 and reveal degrading genes through genome analysis.</title>
        <authorList>
            <person name="Hao P."/>
            <person name="Gao Y."/>
        </authorList>
    </citation>
    <scope>NUCLEOTIDE SEQUENCE [LARGE SCALE GENOMIC DNA]</scope>
    <source>
        <strain evidence="2 3">MZT7</strain>
    </source>
</reference>
<evidence type="ECO:0000313" key="2">
    <source>
        <dbReference type="EMBL" id="UGS25901.1"/>
    </source>
</evidence>
<evidence type="ECO:0000256" key="1">
    <source>
        <dbReference type="SAM" id="Phobius"/>
    </source>
</evidence>
<dbReference type="InterPro" id="IPR049713">
    <property type="entry name" value="Pr6Pr-like"/>
</dbReference>
<gene>
    <name evidence="2" type="ORF">K8F61_14790</name>
</gene>
<evidence type="ECO:0000313" key="3">
    <source>
        <dbReference type="Proteomes" id="UP001199642"/>
    </source>
</evidence>
<protein>
    <submittedName>
        <fullName evidence="2">Pr6Pr family membrane protein</fullName>
    </submittedName>
</protein>
<dbReference type="NCBIfam" id="NF038065">
    <property type="entry name" value="Pr6Pr"/>
    <property type="match status" value="1"/>
</dbReference>
<feature type="transmembrane region" description="Helical" evidence="1">
    <location>
        <begin position="180"/>
        <end position="201"/>
    </location>
</feature>
<feature type="transmembrane region" description="Helical" evidence="1">
    <location>
        <begin position="7"/>
        <end position="28"/>
    </location>
</feature>